<dbReference type="SUPFAM" id="SSF55785">
    <property type="entry name" value="PYP-like sensor domain (PAS domain)"/>
    <property type="match status" value="2"/>
</dbReference>
<evidence type="ECO:0000256" key="4">
    <source>
        <dbReference type="ARBA" id="ARBA00022679"/>
    </source>
</evidence>
<feature type="domain" description="PAS" evidence="9">
    <location>
        <begin position="236"/>
        <end position="279"/>
    </location>
</feature>
<dbReference type="Pfam" id="PF01590">
    <property type="entry name" value="GAF"/>
    <property type="match status" value="1"/>
</dbReference>
<keyword evidence="3 6" id="KW-0597">Phosphoprotein</keyword>
<evidence type="ECO:0000313" key="12">
    <source>
        <dbReference type="Proteomes" id="UP001205861"/>
    </source>
</evidence>
<dbReference type="CDD" id="cd17580">
    <property type="entry name" value="REC_2_DhkD-like"/>
    <property type="match status" value="1"/>
</dbReference>
<keyword evidence="5" id="KW-0418">Kinase</keyword>
<feature type="domain" description="PAS" evidence="9">
    <location>
        <begin position="362"/>
        <end position="432"/>
    </location>
</feature>
<protein>
    <recommendedName>
        <fullName evidence="2">histidine kinase</fullName>
        <ecNumber evidence="2">2.7.13.3</ecNumber>
    </recommendedName>
</protein>
<dbReference type="InterPro" id="IPR004358">
    <property type="entry name" value="Sig_transdc_His_kin-like_C"/>
</dbReference>
<dbReference type="Gene3D" id="3.30.450.20">
    <property type="entry name" value="PAS domain"/>
    <property type="match status" value="2"/>
</dbReference>
<dbReference type="SUPFAM" id="SSF52172">
    <property type="entry name" value="CheY-like"/>
    <property type="match status" value="1"/>
</dbReference>
<evidence type="ECO:0000259" key="9">
    <source>
        <dbReference type="PROSITE" id="PS50112"/>
    </source>
</evidence>
<dbReference type="NCBIfam" id="TIGR00229">
    <property type="entry name" value="sensory_box"/>
    <property type="match status" value="2"/>
</dbReference>
<evidence type="ECO:0000256" key="1">
    <source>
        <dbReference type="ARBA" id="ARBA00000085"/>
    </source>
</evidence>
<name>A0ABT2BHR0_9BURK</name>
<dbReference type="SUPFAM" id="SSF55781">
    <property type="entry name" value="GAF domain-like"/>
    <property type="match status" value="1"/>
</dbReference>
<evidence type="ECO:0000256" key="5">
    <source>
        <dbReference type="ARBA" id="ARBA00022777"/>
    </source>
</evidence>
<feature type="domain" description="PAC" evidence="10">
    <location>
        <begin position="435"/>
        <end position="487"/>
    </location>
</feature>
<dbReference type="Gene3D" id="1.10.287.130">
    <property type="match status" value="1"/>
</dbReference>
<dbReference type="EC" id="2.7.13.3" evidence="2"/>
<feature type="modified residue" description="4-aspartylphosphate" evidence="6">
    <location>
        <position position="786"/>
    </location>
</feature>
<dbReference type="Gene3D" id="3.30.450.40">
    <property type="match status" value="1"/>
</dbReference>
<keyword evidence="4" id="KW-0808">Transferase</keyword>
<comment type="catalytic activity">
    <reaction evidence="1">
        <text>ATP + protein L-histidine = ADP + protein N-phospho-L-histidine.</text>
        <dbReference type="EC" id="2.7.13.3"/>
    </reaction>
</comment>
<dbReference type="Pfam" id="PF00072">
    <property type="entry name" value="Response_reg"/>
    <property type="match status" value="1"/>
</dbReference>
<reference evidence="11 12" key="1">
    <citation type="submission" date="2022-08" db="EMBL/GenBank/DDBJ databases">
        <title>Reclassification of Massilia species as members of the genera Telluria, Duganella, Pseudoduganella, Mokoshia gen. nov. and Zemynaea gen. nov. using orthogonal and non-orthogonal genome-based approaches.</title>
        <authorList>
            <person name="Bowman J.P."/>
        </authorList>
    </citation>
    <scope>NUCLEOTIDE SEQUENCE [LARGE SCALE GENOMIC DNA]</scope>
    <source>
        <strain evidence="11 12">JCM 31607</strain>
    </source>
</reference>
<evidence type="ECO:0000259" key="7">
    <source>
        <dbReference type="PROSITE" id="PS50109"/>
    </source>
</evidence>
<dbReference type="InterPro" id="IPR001610">
    <property type="entry name" value="PAC"/>
</dbReference>
<dbReference type="PRINTS" id="PR00344">
    <property type="entry name" value="BCTRLSENSOR"/>
</dbReference>
<dbReference type="Pfam" id="PF02518">
    <property type="entry name" value="HATPase_c"/>
    <property type="match status" value="1"/>
</dbReference>
<dbReference type="EMBL" id="JANUGV010000001">
    <property type="protein sequence ID" value="MCS0607987.1"/>
    <property type="molecule type" value="Genomic_DNA"/>
</dbReference>
<evidence type="ECO:0000259" key="8">
    <source>
        <dbReference type="PROSITE" id="PS50110"/>
    </source>
</evidence>
<organism evidence="11 12">
    <name type="scientific">Massilia solisilvae</name>
    <dbReference type="NCBI Taxonomy" id="1811225"/>
    <lineage>
        <taxon>Bacteria</taxon>
        <taxon>Pseudomonadati</taxon>
        <taxon>Pseudomonadota</taxon>
        <taxon>Betaproteobacteria</taxon>
        <taxon>Burkholderiales</taxon>
        <taxon>Oxalobacteraceae</taxon>
        <taxon>Telluria group</taxon>
        <taxon>Massilia</taxon>
    </lineage>
</organism>
<dbReference type="InterPro" id="IPR013656">
    <property type="entry name" value="PAS_4"/>
</dbReference>
<dbReference type="Pfam" id="PF00512">
    <property type="entry name" value="HisKA"/>
    <property type="match status" value="1"/>
</dbReference>
<dbReference type="InterPro" id="IPR005467">
    <property type="entry name" value="His_kinase_dom"/>
</dbReference>
<evidence type="ECO:0000313" key="11">
    <source>
        <dbReference type="EMBL" id="MCS0607987.1"/>
    </source>
</evidence>
<dbReference type="InterPro" id="IPR035965">
    <property type="entry name" value="PAS-like_dom_sf"/>
</dbReference>
<dbReference type="PROSITE" id="PS50109">
    <property type="entry name" value="HIS_KIN"/>
    <property type="match status" value="1"/>
</dbReference>
<evidence type="ECO:0000256" key="6">
    <source>
        <dbReference type="PROSITE-ProRule" id="PRU00169"/>
    </source>
</evidence>
<dbReference type="Pfam" id="PF08448">
    <property type="entry name" value="PAS_4"/>
    <property type="match status" value="1"/>
</dbReference>
<dbReference type="SMART" id="SM00091">
    <property type="entry name" value="PAS"/>
    <property type="match status" value="2"/>
</dbReference>
<dbReference type="PROSITE" id="PS50113">
    <property type="entry name" value="PAC"/>
    <property type="match status" value="1"/>
</dbReference>
<dbReference type="InterPro" id="IPR000014">
    <property type="entry name" value="PAS"/>
</dbReference>
<dbReference type="InterPro" id="IPR011006">
    <property type="entry name" value="CheY-like_superfamily"/>
</dbReference>
<dbReference type="SMART" id="SM00065">
    <property type="entry name" value="GAF"/>
    <property type="match status" value="1"/>
</dbReference>
<dbReference type="SUPFAM" id="SSF55874">
    <property type="entry name" value="ATPase domain of HSP90 chaperone/DNA topoisomerase II/histidine kinase"/>
    <property type="match status" value="1"/>
</dbReference>
<dbReference type="Gene3D" id="3.30.565.10">
    <property type="entry name" value="Histidine kinase-like ATPase, C-terminal domain"/>
    <property type="match status" value="1"/>
</dbReference>
<dbReference type="SMART" id="SM00387">
    <property type="entry name" value="HATPase_c"/>
    <property type="match status" value="1"/>
</dbReference>
<dbReference type="InterPro" id="IPR003018">
    <property type="entry name" value="GAF"/>
</dbReference>
<dbReference type="InterPro" id="IPR003661">
    <property type="entry name" value="HisK_dim/P_dom"/>
</dbReference>
<evidence type="ECO:0000259" key="10">
    <source>
        <dbReference type="PROSITE" id="PS50113"/>
    </source>
</evidence>
<sequence length="853" mass="92283">MAEQTATTSVASLENVLITGELSARPARAPDYRAESQALAALGSEMAARPHGVLQKLAEIVLELCHADSAGVSILEPDGAAGQFRWRAVAGTFSPNLGGTIPRDTSPCGAVIERNGVMLFRDPELVFPRLREVQPRMHETLLAPWAADNQVVGTVWAIAHSPDRHFDREDARLLQSVASFASAAHQLVTARDQADTARDVVQRQVAERTRELGRSNALLRQQGEQISQAGRDAREQHALLAAAMGIDTVGVLFFRLDGKVLAANRGFQRMSGYSEQELVQSVNWATLTPAEFCAVTRAAAAELEETGRTAPYVKQMVRKDGTRWWGLFAPTRLSGSGKQSKCVEFILDITKQKDTETALRASEERFRALADGSPALIYQFDANGAAVFLNQRFASVTGCDTEAMLGTGWQALLHPDDVAPITQAVGKAIREHVQCQQRMRFRSAGGDWRWFESHSVPWYGGSGDYRGLVGIAIDITDAVQAEQALRAADRRKDEFLATLAHELRNPLAPISNAVHLLGRPDGRRRADRLIGMVERQIKHIVRLVDDLMEVSRITRGKLELQLAPVTLDEVVRGALEISQPAIDQGRHRLAVSLPPEPVTLMADKVRLVQVFANLLNNAARYTDPGGAIALAACRAGAEVVVAVRDTGIGIAPDQLPRVFELFTQVQREGSRGIGGLGIGLTMARSLVEMHGGRVAVASDGPGRGSEFTVRLPIAAKPEAVATGEDAGKEHAPLAGLRVLVVDDNRDAADSLAMLLEEEGATVDVTYDGPAALARAQAFAPRAVLLDLGMPGMDGYEVARRMQQDPALGEPLLIALTGWGQDADRRATSASGFDHHLTKPVDLARLTMLLRERG</sequence>
<dbReference type="PANTHER" id="PTHR43047:SF72">
    <property type="entry name" value="OSMOSENSING HISTIDINE PROTEIN KINASE SLN1"/>
    <property type="match status" value="1"/>
</dbReference>
<dbReference type="CDD" id="cd00130">
    <property type="entry name" value="PAS"/>
    <property type="match status" value="2"/>
</dbReference>
<dbReference type="InterPro" id="IPR000700">
    <property type="entry name" value="PAS-assoc_C"/>
</dbReference>
<dbReference type="InterPro" id="IPR003594">
    <property type="entry name" value="HATPase_dom"/>
</dbReference>
<dbReference type="InterPro" id="IPR036890">
    <property type="entry name" value="HATPase_C_sf"/>
</dbReference>
<keyword evidence="12" id="KW-1185">Reference proteome</keyword>
<dbReference type="Gene3D" id="3.40.50.2300">
    <property type="match status" value="1"/>
</dbReference>
<dbReference type="SMART" id="SM00086">
    <property type="entry name" value="PAC"/>
    <property type="match status" value="2"/>
</dbReference>
<comment type="caution">
    <text evidence="11">The sequence shown here is derived from an EMBL/GenBank/DDBJ whole genome shotgun (WGS) entry which is preliminary data.</text>
</comment>
<proteinExistence type="predicted"/>
<dbReference type="SMART" id="SM00448">
    <property type="entry name" value="REC"/>
    <property type="match status" value="1"/>
</dbReference>
<feature type="domain" description="Response regulatory" evidence="8">
    <location>
        <begin position="737"/>
        <end position="853"/>
    </location>
</feature>
<dbReference type="RefSeq" id="WP_258855664.1">
    <property type="nucleotide sequence ID" value="NZ_JANUGV010000001.1"/>
</dbReference>
<dbReference type="PROSITE" id="PS50110">
    <property type="entry name" value="RESPONSE_REGULATORY"/>
    <property type="match status" value="1"/>
</dbReference>
<dbReference type="InterPro" id="IPR029016">
    <property type="entry name" value="GAF-like_dom_sf"/>
</dbReference>
<dbReference type="CDD" id="cd00082">
    <property type="entry name" value="HisKA"/>
    <property type="match status" value="1"/>
</dbReference>
<dbReference type="PANTHER" id="PTHR43047">
    <property type="entry name" value="TWO-COMPONENT HISTIDINE PROTEIN KINASE"/>
    <property type="match status" value="1"/>
</dbReference>
<feature type="domain" description="Histidine kinase" evidence="7">
    <location>
        <begin position="498"/>
        <end position="715"/>
    </location>
</feature>
<dbReference type="SUPFAM" id="SSF47384">
    <property type="entry name" value="Homodimeric domain of signal transducing histidine kinase"/>
    <property type="match status" value="1"/>
</dbReference>
<dbReference type="PROSITE" id="PS50112">
    <property type="entry name" value="PAS"/>
    <property type="match status" value="2"/>
</dbReference>
<evidence type="ECO:0000256" key="2">
    <source>
        <dbReference type="ARBA" id="ARBA00012438"/>
    </source>
</evidence>
<dbReference type="Proteomes" id="UP001205861">
    <property type="component" value="Unassembled WGS sequence"/>
</dbReference>
<dbReference type="SMART" id="SM00388">
    <property type="entry name" value="HisKA"/>
    <property type="match status" value="1"/>
</dbReference>
<gene>
    <name evidence="11" type="ORF">NX773_07405</name>
</gene>
<dbReference type="InterPro" id="IPR001789">
    <property type="entry name" value="Sig_transdc_resp-reg_receiver"/>
</dbReference>
<evidence type="ECO:0000256" key="3">
    <source>
        <dbReference type="ARBA" id="ARBA00022553"/>
    </source>
</evidence>
<accession>A0ABT2BHR0</accession>
<dbReference type="InterPro" id="IPR036097">
    <property type="entry name" value="HisK_dim/P_sf"/>
</dbReference>
<dbReference type="Pfam" id="PF13426">
    <property type="entry name" value="PAS_9"/>
    <property type="match status" value="1"/>
</dbReference>